<dbReference type="InterPro" id="IPR024791">
    <property type="entry name" value="Cyt_c/ubiquinol_Oxase_su3"/>
</dbReference>
<feature type="domain" description="Heme-copper oxidase subunit III family profile" evidence="8">
    <location>
        <begin position="23"/>
        <end position="191"/>
    </location>
</feature>
<dbReference type="GO" id="GO:0004129">
    <property type="term" value="F:cytochrome-c oxidase activity"/>
    <property type="evidence" value="ECO:0007669"/>
    <property type="project" value="InterPro"/>
</dbReference>
<evidence type="ECO:0000259" key="8">
    <source>
        <dbReference type="PROSITE" id="PS50253"/>
    </source>
</evidence>
<dbReference type="GO" id="GO:0019646">
    <property type="term" value="P:aerobic electron transport chain"/>
    <property type="evidence" value="ECO:0007669"/>
    <property type="project" value="InterPro"/>
</dbReference>
<dbReference type="PROSITE" id="PS50253">
    <property type="entry name" value="COX3"/>
    <property type="match status" value="1"/>
</dbReference>
<evidence type="ECO:0000313" key="9">
    <source>
        <dbReference type="EMBL" id="AWW00066.1"/>
    </source>
</evidence>
<dbReference type="GO" id="GO:0005886">
    <property type="term" value="C:plasma membrane"/>
    <property type="evidence" value="ECO:0007669"/>
    <property type="project" value="UniProtKB-SubCell"/>
</dbReference>
<evidence type="ECO:0000256" key="2">
    <source>
        <dbReference type="ARBA" id="ARBA00010581"/>
    </source>
</evidence>
<feature type="transmembrane region" description="Helical" evidence="7">
    <location>
        <begin position="57"/>
        <end position="75"/>
    </location>
</feature>
<evidence type="ECO:0000313" key="10">
    <source>
        <dbReference type="Proteomes" id="UP000249873"/>
    </source>
</evidence>
<keyword evidence="10" id="KW-1185">Reference proteome</keyword>
<dbReference type="Proteomes" id="UP000249873">
    <property type="component" value="Chromosome"/>
</dbReference>
<comment type="subcellular location">
    <subcellularLocation>
        <location evidence="6">Cell membrane</location>
        <topology evidence="6">Multi-pass membrane protein</topology>
    </subcellularLocation>
    <subcellularLocation>
        <location evidence="1">Membrane</location>
        <topology evidence="1">Multi-pass membrane protein</topology>
    </subcellularLocation>
</comment>
<feature type="transmembrane region" description="Helical" evidence="7">
    <location>
        <begin position="87"/>
        <end position="107"/>
    </location>
</feature>
<dbReference type="InterPro" id="IPR013833">
    <property type="entry name" value="Cyt_c_oxidase_su3_a-hlx"/>
</dbReference>
<feature type="transmembrane region" description="Helical" evidence="7">
    <location>
        <begin position="20"/>
        <end position="42"/>
    </location>
</feature>
<dbReference type="KEGG" id="als:DJ013_18590"/>
<evidence type="ECO:0000256" key="6">
    <source>
        <dbReference type="RuleBase" id="RU003376"/>
    </source>
</evidence>
<dbReference type="AlphaFoldDB" id="A0A2Z4GG89"/>
<name>A0A2Z4GG89_9BACT</name>
<dbReference type="SUPFAM" id="SSF81452">
    <property type="entry name" value="Cytochrome c oxidase subunit III-like"/>
    <property type="match status" value="1"/>
</dbReference>
<evidence type="ECO:0000256" key="1">
    <source>
        <dbReference type="ARBA" id="ARBA00004141"/>
    </source>
</evidence>
<reference evidence="9 10" key="1">
    <citation type="submission" date="2018-05" db="EMBL/GenBank/DDBJ databases">
        <title>Complete genome sequence of Arcticibacterium luteifluviistationis SM1504T, a cytophagaceae bacterium isolated from Arctic surface seawater.</title>
        <authorList>
            <person name="Li Y."/>
            <person name="Qin Q.-L."/>
        </authorList>
    </citation>
    <scope>NUCLEOTIDE SEQUENCE [LARGE SCALE GENOMIC DNA]</scope>
    <source>
        <strain evidence="9 10">SM1504</strain>
    </source>
</reference>
<accession>A0A2Z4GG89</accession>
<dbReference type="PANTHER" id="PTHR11403">
    <property type="entry name" value="CYTOCHROME C OXIDASE SUBUNIT III"/>
    <property type="match status" value="1"/>
</dbReference>
<keyword evidence="4 7" id="KW-1133">Transmembrane helix</keyword>
<evidence type="ECO:0000256" key="3">
    <source>
        <dbReference type="ARBA" id="ARBA00022692"/>
    </source>
</evidence>
<comment type="similarity">
    <text evidence="2 6">Belongs to the cytochrome c oxidase subunit 3 family.</text>
</comment>
<feature type="transmembrane region" description="Helical" evidence="7">
    <location>
        <begin position="172"/>
        <end position="190"/>
    </location>
</feature>
<feature type="transmembrane region" description="Helical" evidence="7">
    <location>
        <begin position="127"/>
        <end position="151"/>
    </location>
</feature>
<protein>
    <submittedName>
        <fullName evidence="9">Cytochrome oxidase subunit III</fullName>
    </submittedName>
</protein>
<evidence type="ECO:0000256" key="4">
    <source>
        <dbReference type="ARBA" id="ARBA00022989"/>
    </source>
</evidence>
<evidence type="ECO:0000256" key="5">
    <source>
        <dbReference type="ARBA" id="ARBA00023136"/>
    </source>
</evidence>
<organism evidence="9 10">
    <name type="scientific">Arcticibacterium luteifluviistationis</name>
    <dbReference type="NCBI Taxonomy" id="1784714"/>
    <lineage>
        <taxon>Bacteria</taxon>
        <taxon>Pseudomonadati</taxon>
        <taxon>Bacteroidota</taxon>
        <taxon>Cytophagia</taxon>
        <taxon>Cytophagales</taxon>
        <taxon>Leadbetterellaceae</taxon>
        <taxon>Arcticibacterium</taxon>
    </lineage>
</organism>
<evidence type="ECO:0000256" key="7">
    <source>
        <dbReference type="SAM" id="Phobius"/>
    </source>
</evidence>
<gene>
    <name evidence="9" type="ORF">DJ013_18590</name>
</gene>
<sequence>MMAISKQEARPVLSVNKWKFITWLFIITILMLFASQTSAYLVRRAEGNWVEFALPAVFYWSTGVLLISSVLMHLSVRAAKKDEFSKLRLMISGTFILGMIFLVMQYMGWQELQVAGVYLKGNPSGSFLYILTGLHAFHLISGLFVLVFSLLAAFKLHINAKNLVQIEVCATYWHFLDILWIYLFVFLLYFR</sequence>
<keyword evidence="5 7" id="KW-0472">Membrane</keyword>
<keyword evidence="3 6" id="KW-0812">Transmembrane</keyword>
<dbReference type="Pfam" id="PF00510">
    <property type="entry name" value="COX3"/>
    <property type="match status" value="1"/>
</dbReference>
<dbReference type="InterPro" id="IPR000298">
    <property type="entry name" value="Cyt_c_oxidase-like_su3"/>
</dbReference>
<proteinExistence type="inferred from homology"/>
<dbReference type="OrthoDB" id="679789at2"/>
<dbReference type="Gene3D" id="1.20.120.80">
    <property type="entry name" value="Cytochrome c oxidase, subunit III, four-helix bundle"/>
    <property type="match status" value="1"/>
</dbReference>
<dbReference type="InterPro" id="IPR035973">
    <property type="entry name" value="Cyt_c_oxidase_su3-like_sf"/>
</dbReference>
<dbReference type="EMBL" id="CP029480">
    <property type="protein sequence ID" value="AWW00066.1"/>
    <property type="molecule type" value="Genomic_DNA"/>
</dbReference>
<dbReference type="PANTHER" id="PTHR11403:SF10">
    <property type="entry name" value="CYTOCHROME C OXIDASE"/>
    <property type="match status" value="1"/>
</dbReference>